<evidence type="ECO:0000313" key="1">
    <source>
        <dbReference type="EMBL" id="KAH1089125.1"/>
    </source>
</evidence>
<dbReference type="EMBL" id="JAIQCV010000006">
    <property type="protein sequence ID" value="KAH1089125.1"/>
    <property type="molecule type" value="Genomic_DNA"/>
</dbReference>
<dbReference type="PANTHER" id="PTHR35488">
    <property type="entry name" value="OS05G0358900 PROTEIN-RELATED"/>
    <property type="match status" value="1"/>
</dbReference>
<dbReference type="Proteomes" id="UP000828251">
    <property type="component" value="Unassembled WGS sequence"/>
</dbReference>
<dbReference type="AlphaFoldDB" id="A0A9D4A549"/>
<gene>
    <name evidence="1" type="ORF">J1N35_016382</name>
</gene>
<evidence type="ECO:0000313" key="2">
    <source>
        <dbReference type="Proteomes" id="UP000828251"/>
    </source>
</evidence>
<sequence>MRMIIVDVYFKSMLPKSKVILNKNKTFLSWTLNNCRCNPVATKCHWFKARAFKSSTSESVCINESQSSSTMPYRTTLSRTYLGPLAGTLTPTRKEDLENPYLNHRELNIEHQQRFSTSAMPIYLVT</sequence>
<name>A0A9D4A549_9ROSI</name>
<dbReference type="PANTHER" id="PTHR35488:SF2">
    <property type="entry name" value="OS05G0358900 PROTEIN"/>
    <property type="match status" value="1"/>
</dbReference>
<comment type="caution">
    <text evidence="1">The sequence shown here is derived from an EMBL/GenBank/DDBJ whole genome shotgun (WGS) entry which is preliminary data.</text>
</comment>
<dbReference type="OrthoDB" id="1913474at2759"/>
<accession>A0A9D4A549</accession>
<reference evidence="1 2" key="1">
    <citation type="journal article" date="2021" name="Plant Biotechnol. J.">
        <title>Multi-omics assisted identification of the key and species-specific regulatory components of drought-tolerant mechanisms in Gossypium stocksii.</title>
        <authorList>
            <person name="Yu D."/>
            <person name="Ke L."/>
            <person name="Zhang D."/>
            <person name="Wu Y."/>
            <person name="Sun Y."/>
            <person name="Mei J."/>
            <person name="Sun J."/>
            <person name="Sun Y."/>
        </authorList>
    </citation>
    <scope>NUCLEOTIDE SEQUENCE [LARGE SCALE GENOMIC DNA]</scope>
    <source>
        <strain evidence="2">cv. E1</strain>
        <tissue evidence="1">Leaf</tissue>
    </source>
</reference>
<keyword evidence="2" id="KW-1185">Reference proteome</keyword>
<proteinExistence type="predicted"/>
<organism evidence="1 2">
    <name type="scientific">Gossypium stocksii</name>
    <dbReference type="NCBI Taxonomy" id="47602"/>
    <lineage>
        <taxon>Eukaryota</taxon>
        <taxon>Viridiplantae</taxon>
        <taxon>Streptophyta</taxon>
        <taxon>Embryophyta</taxon>
        <taxon>Tracheophyta</taxon>
        <taxon>Spermatophyta</taxon>
        <taxon>Magnoliopsida</taxon>
        <taxon>eudicotyledons</taxon>
        <taxon>Gunneridae</taxon>
        <taxon>Pentapetalae</taxon>
        <taxon>rosids</taxon>
        <taxon>malvids</taxon>
        <taxon>Malvales</taxon>
        <taxon>Malvaceae</taxon>
        <taxon>Malvoideae</taxon>
        <taxon>Gossypium</taxon>
    </lineage>
</organism>
<protein>
    <submittedName>
        <fullName evidence="1">Uncharacterized protein</fullName>
    </submittedName>
</protein>